<evidence type="ECO:0000256" key="1">
    <source>
        <dbReference type="SAM" id="MobiDB-lite"/>
    </source>
</evidence>
<evidence type="ECO:0000313" key="3">
    <source>
        <dbReference type="Proteomes" id="UP001597545"/>
    </source>
</evidence>
<dbReference type="EMBL" id="JBHULR010000003">
    <property type="protein sequence ID" value="MFD2547695.1"/>
    <property type="molecule type" value="Genomic_DNA"/>
</dbReference>
<comment type="caution">
    <text evidence="2">The sequence shown here is derived from an EMBL/GenBank/DDBJ whole genome shotgun (WGS) entry which is preliminary data.</text>
</comment>
<dbReference type="Proteomes" id="UP001597545">
    <property type="component" value="Unassembled WGS sequence"/>
</dbReference>
<organism evidence="2 3">
    <name type="scientific">Sphingobacterium suaedae</name>
    <dbReference type="NCBI Taxonomy" id="1686402"/>
    <lineage>
        <taxon>Bacteria</taxon>
        <taxon>Pseudomonadati</taxon>
        <taxon>Bacteroidota</taxon>
        <taxon>Sphingobacteriia</taxon>
        <taxon>Sphingobacteriales</taxon>
        <taxon>Sphingobacteriaceae</taxon>
        <taxon>Sphingobacterium</taxon>
    </lineage>
</organism>
<accession>A0ABW5KHD2</accession>
<reference evidence="3" key="1">
    <citation type="journal article" date="2019" name="Int. J. Syst. Evol. Microbiol.">
        <title>The Global Catalogue of Microorganisms (GCM) 10K type strain sequencing project: providing services to taxonomists for standard genome sequencing and annotation.</title>
        <authorList>
            <consortium name="The Broad Institute Genomics Platform"/>
            <consortium name="The Broad Institute Genome Sequencing Center for Infectious Disease"/>
            <person name="Wu L."/>
            <person name="Ma J."/>
        </authorList>
    </citation>
    <scope>NUCLEOTIDE SEQUENCE [LARGE SCALE GENOMIC DNA]</scope>
    <source>
        <strain evidence="3">KCTC 42662</strain>
    </source>
</reference>
<gene>
    <name evidence="2" type="ORF">ACFSR5_08570</name>
</gene>
<keyword evidence="3" id="KW-1185">Reference proteome</keyword>
<protein>
    <submittedName>
        <fullName evidence="2">Uncharacterized protein</fullName>
    </submittedName>
</protein>
<evidence type="ECO:0000313" key="2">
    <source>
        <dbReference type="EMBL" id="MFD2547695.1"/>
    </source>
</evidence>
<feature type="region of interest" description="Disordered" evidence="1">
    <location>
        <begin position="1"/>
        <end position="28"/>
    </location>
</feature>
<name>A0ABW5KHD2_9SPHI</name>
<feature type="compositionally biased region" description="Low complexity" evidence="1">
    <location>
        <begin position="14"/>
        <end position="25"/>
    </location>
</feature>
<dbReference type="RefSeq" id="WP_380902695.1">
    <property type="nucleotide sequence ID" value="NZ_JBHUEG010000007.1"/>
</dbReference>
<sequence length="49" mass="5176">MLMYNAVIPDFDNGSSDGVTSTSTSKSDKVGGYISLFDVGQRIMEGKGV</sequence>
<proteinExistence type="predicted"/>